<feature type="coiled-coil region" evidence="5">
    <location>
        <begin position="1088"/>
        <end position="1115"/>
    </location>
</feature>
<feature type="coiled-coil region" evidence="5">
    <location>
        <begin position="872"/>
        <end position="899"/>
    </location>
</feature>
<protein>
    <recommendedName>
        <fullName evidence="7">Gram-positive cocci surface proteins LPxTG domain-containing protein</fullName>
    </recommendedName>
</protein>
<feature type="region of interest" description="Disordered" evidence="6">
    <location>
        <begin position="51"/>
        <end position="79"/>
    </location>
</feature>
<accession>A0ABN6KJP1</accession>
<keyword evidence="1" id="KW-0134">Cell wall</keyword>
<feature type="coiled-coil region" evidence="5">
    <location>
        <begin position="1376"/>
        <end position="1403"/>
    </location>
</feature>
<evidence type="ECO:0000256" key="4">
    <source>
        <dbReference type="ARBA" id="ARBA00023088"/>
    </source>
</evidence>
<dbReference type="InterPro" id="IPR009063">
    <property type="entry name" value="Ig/albumin-bd_sf"/>
</dbReference>
<feature type="coiled-coil region" evidence="5">
    <location>
        <begin position="688"/>
        <end position="715"/>
    </location>
</feature>
<dbReference type="Pfam" id="PF00746">
    <property type="entry name" value="Gram_pos_anchor"/>
    <property type="match status" value="1"/>
</dbReference>
<gene>
    <name evidence="8" type="ORF">STYK_06510</name>
</gene>
<feature type="coiled-coil region" evidence="5">
    <location>
        <begin position="1016"/>
        <end position="1043"/>
    </location>
</feature>
<feature type="coiled-coil region" evidence="5">
    <location>
        <begin position="1160"/>
        <end position="1187"/>
    </location>
</feature>
<dbReference type="NCBIfam" id="TIGR01168">
    <property type="entry name" value="YSIRK_signal"/>
    <property type="match status" value="1"/>
</dbReference>
<dbReference type="SUPFAM" id="SSF46997">
    <property type="entry name" value="Bacterial immunoglobulin/albumin-binding domains"/>
    <property type="match status" value="10"/>
</dbReference>
<keyword evidence="9" id="KW-1185">Reference proteome</keyword>
<feature type="coiled-coil region" evidence="5">
    <location>
        <begin position="1232"/>
        <end position="1259"/>
    </location>
</feature>
<dbReference type="InterPro" id="IPR005877">
    <property type="entry name" value="YSIRK_signal_dom"/>
</dbReference>
<feature type="domain" description="Gram-positive cocci surface proteins LPxTG" evidence="7">
    <location>
        <begin position="1914"/>
        <end position="1950"/>
    </location>
</feature>
<dbReference type="Gene3D" id="1.20.5.420">
    <property type="entry name" value="Immunoglobulin FC, subunit C"/>
    <property type="match status" value="1"/>
</dbReference>
<sequence>MKQFKFNERQRFSIRKFSMGAASVLLGSVFFAVSSVEDVQAAEQSQNVVGVNENKQTPDPVILSNSSTTGVSTEETNTSVSATNVENKPEGDVVGSSKETLNKTALTKLIEDIDGKFTNGKYASKTEDSVNQLKTALDEARSVLNNAKTQEELTRAYNKLVTATTQLKIKPEEKKEAAAVDTTNGKATVGIKATNTEKATESNSIPNSGSKDERNGKALDTNNPFRTDASTTTTDTDSAANQTYTAPAENADLGTLVEKLKGLDSTVENNTKLSQNMDSLGDSKEVAKGAVKEIDEFGGWKAVDGGKFAIARKTEEDVYPLETINSTLNDTVWLQEQALDRRTEYTLLLSKSITRKNRNEAAWDSSAYQPTRVASGVTKNVAGYNGIEKTFTAYSTLYGSDVVVKFKPGYLGDSDGFKANYKVQVYSITGNQEKLVYETTFDPSKDANDAQKIVTKATDGKNNSKIQISNTPNSTTIDSGVDHTRRVDFIGKSAAEKLMAKPGNKPNGAAGTFTSKPIALPKGADHYKVRISLANQNRTGMSYQAWDEKYSLPVTGIDFSIAQDTSNVAKNLLQRIYNKLKATESADTDGKTNETKAAYLAELEKVKTLVTSTDVKKTAEYKEALESTLSKQLALRVDKTELRNSKEALSTLVTATDPTPGKTADSATAYNAAKQEAIKAIEAAKTVIDNENATVAEVRDTLETVNAKQKALQRAEDGLIEAATADEKAKLKADSEALKKADTRGKTPNSIDEYNKEFKKFEQDFNSIKTEVSNIIAKGNNATKAEVDTALSKVAEIKTKLDTAAGLLVDKGNKTELEKVVREESAVKGNFKYYNTDKTKRDAYDSAITKGNIVIKDPNATQAQVNAALRAITEAKAALNGTETNKDELQTLVNEAANKATNAKYYNAEQGKKDAYDQAITKAQEVLNKANVTQAEINAEKVKVETAKNALDGTETNKDELQTLVNEAANKATNAKYYNAEQGKKDAYDQAITKAQEVLNKANVTQAEINAEKVKVETAKNALDGTETNKDELQTLVNEAANKATNAKYYNAEQGKKDAYDQAITKAQEVLNKANVTQAEINAEKVKVETAKNALDGTETNKDELQTLVNEAANKATNAKYYNAEQGKKDAYDQAITKAQEVLNKANVTQAEINAEKVKVETAKNALDGTETNKDELQTLVNEAANKATNAKYYNAEQGKKDAYDQAITKAQEVLNKANVTQAEINAEKVKVETAKNALDGTETNKDELQTLVNEAANKATNAKYYNAEQGKKDAYDQAITKAQEVLNKANVTQAEINAEKVKVETAKNALDGTETNKDELQTLVNEAANKATNAKYYNAEQGKKDAYDQAITKAQEVLNKANVTQAEINAEKVKVETAKNALDGTETNKDELQTLVNEAANKATNAKYYNAEQGKKDAYDQAITKAQEVLNKANVTQAEINAEKVKVETAKNALDGTETNKDELQTLVNEAANKATNAKYYNAEQGKKDAYDQAITKAQEVLNKANVTQAEIDGEKDKVETAKNALDGAATDKAQLTNNNDVLNELISEDPTNGKTKATIDEYKKVKEESEKLLKEIKKVIDNKNASQIEVNKALEIVVKAKDSLENAKKSLLDAVEAREVVETIANEKIASIKADKKLSVQEKEKAIDRVDRLKEKALEEIDKSKKQTEIDKALRTFLYQIDQDSLVYERPSFDLEAFIQSSITGVVTVERGKAIRQADVIAKLNLPENVTVISIDLPDTNTLGDKFAKVTLRLADGKEITVKVPVRVVASQSGESKPETSLPDYGRNNGSTNTAAKVDKAKLEGAIRQLDELIIRESAKLDAETAKEANALSADAKKVFANADASQAEVDAMIKRIEDFMAKVALSTDHTSPAKDQAAQTPAVAPATTQASANASQTASAQANTRTVAKELPNTGTVDSVVSMVVAVASALLGLGLAGRRRKEDEEA</sequence>
<evidence type="ECO:0000313" key="8">
    <source>
        <dbReference type="EMBL" id="BDB08837.1"/>
    </source>
</evidence>
<dbReference type="Pfam" id="PF04650">
    <property type="entry name" value="YSIRK_signal"/>
    <property type="match status" value="1"/>
</dbReference>
<dbReference type="PROSITE" id="PS50847">
    <property type="entry name" value="GRAM_POS_ANCHORING"/>
    <property type="match status" value="1"/>
</dbReference>
<evidence type="ECO:0000256" key="3">
    <source>
        <dbReference type="ARBA" id="ARBA00022729"/>
    </source>
</evidence>
<proteinExistence type="predicted"/>
<dbReference type="EMBL" id="AP024523">
    <property type="protein sequence ID" value="BDB08837.1"/>
    <property type="molecule type" value="Genomic_DNA"/>
</dbReference>
<feature type="coiled-coil region" evidence="5">
    <location>
        <begin position="1638"/>
        <end position="1669"/>
    </location>
</feature>
<dbReference type="InterPro" id="IPR019931">
    <property type="entry name" value="LPXTG_anchor"/>
</dbReference>
<feature type="region of interest" description="Disordered" evidence="6">
    <location>
        <begin position="1873"/>
        <end position="1907"/>
    </location>
</feature>
<dbReference type="Proteomes" id="UP001060027">
    <property type="component" value="Chromosome"/>
</dbReference>
<evidence type="ECO:0000256" key="6">
    <source>
        <dbReference type="SAM" id="MobiDB-lite"/>
    </source>
</evidence>
<dbReference type="NCBIfam" id="TIGR01167">
    <property type="entry name" value="LPXTG_anchor"/>
    <property type="match status" value="1"/>
</dbReference>
<dbReference type="Pfam" id="PF07564">
    <property type="entry name" value="DUF1542"/>
    <property type="match status" value="1"/>
</dbReference>
<feature type="compositionally biased region" description="Polar residues" evidence="6">
    <location>
        <begin position="193"/>
        <end position="209"/>
    </location>
</feature>
<feature type="coiled-coil region" evidence="5">
    <location>
        <begin position="1448"/>
        <end position="1475"/>
    </location>
</feature>
<reference evidence="8" key="1">
    <citation type="journal article" date="2022" name="J Glob Antimicrob Resist">
        <title>Identification and characterisation of a novel multidrug-resistant streptococcus, Streptococcus toyakuensis sp. nov., from a blood sample.</title>
        <authorList>
            <person name="Wajima T."/>
            <person name="Hagimoto A."/>
            <person name="Tanaka E."/>
            <person name="Kawamura Y."/>
            <person name="Nakaminami H."/>
        </authorList>
    </citation>
    <scope>NUCLEOTIDE SEQUENCE</scope>
    <source>
        <strain evidence="8">TP1632</strain>
    </source>
</reference>
<dbReference type="Pfam" id="PF07554">
    <property type="entry name" value="FIVAR"/>
    <property type="match status" value="14"/>
</dbReference>
<evidence type="ECO:0000259" key="7">
    <source>
        <dbReference type="PROSITE" id="PS50847"/>
    </source>
</evidence>
<feature type="compositionally biased region" description="Low complexity" evidence="6">
    <location>
        <begin position="227"/>
        <end position="240"/>
    </location>
</feature>
<dbReference type="Gene3D" id="1.20.120.1850">
    <property type="entry name" value="Ebh helix bundles repeating unit (S and A modules)"/>
    <property type="match status" value="9"/>
</dbReference>
<feature type="region of interest" description="Disordered" evidence="6">
    <location>
        <begin position="191"/>
        <end position="250"/>
    </location>
</feature>
<feature type="coiled-coil region" evidence="5">
    <location>
        <begin position="1520"/>
        <end position="1588"/>
    </location>
</feature>
<feature type="region of interest" description="Disordered" evidence="6">
    <location>
        <begin position="1774"/>
        <end position="1795"/>
    </location>
</feature>
<dbReference type="Gene3D" id="1.20.1270.70">
    <property type="entry name" value="Designed single chain three-helix bundle"/>
    <property type="match status" value="1"/>
</dbReference>
<feature type="coiled-coil region" evidence="5">
    <location>
        <begin position="944"/>
        <end position="971"/>
    </location>
</feature>
<evidence type="ECO:0000256" key="2">
    <source>
        <dbReference type="ARBA" id="ARBA00022525"/>
    </source>
</evidence>
<keyword evidence="5" id="KW-0175">Coiled coil</keyword>
<organism evidence="8 9">
    <name type="scientific">Streptococcus toyakuensis</name>
    <dbReference type="NCBI Taxonomy" id="2819619"/>
    <lineage>
        <taxon>Bacteria</taxon>
        <taxon>Bacillati</taxon>
        <taxon>Bacillota</taxon>
        <taxon>Bacilli</taxon>
        <taxon>Lactobacillales</taxon>
        <taxon>Streptococcaceae</taxon>
        <taxon>Streptococcus</taxon>
        <taxon>Streptococcus mitis group</taxon>
    </lineage>
</organism>
<keyword evidence="3" id="KW-0732">Signal</keyword>
<name>A0ABN6KJP1_9STRE</name>
<evidence type="ECO:0000256" key="1">
    <source>
        <dbReference type="ARBA" id="ARBA00022512"/>
    </source>
</evidence>
<feature type="compositionally biased region" description="Low complexity" evidence="6">
    <location>
        <begin position="1879"/>
        <end position="1907"/>
    </location>
</feature>
<keyword evidence="2" id="KW-0964">Secreted</keyword>
<keyword evidence="4" id="KW-0572">Peptidoglycan-anchor</keyword>
<feature type="coiled-coil region" evidence="5">
    <location>
        <begin position="1304"/>
        <end position="1331"/>
    </location>
</feature>
<evidence type="ECO:0000256" key="5">
    <source>
        <dbReference type="SAM" id="Coils"/>
    </source>
</evidence>
<dbReference type="RefSeq" id="WP_261805256.1">
    <property type="nucleotide sequence ID" value="NZ_AP024523.1"/>
</dbReference>
<dbReference type="InterPro" id="IPR011439">
    <property type="entry name" value="DUF1542"/>
</dbReference>
<evidence type="ECO:0000313" key="9">
    <source>
        <dbReference type="Proteomes" id="UP001060027"/>
    </source>
</evidence>